<proteinExistence type="predicted"/>
<dbReference type="EMBL" id="LSRX01000905">
    <property type="protein sequence ID" value="OLP86663.1"/>
    <property type="molecule type" value="Genomic_DNA"/>
</dbReference>
<organism evidence="1 2">
    <name type="scientific">Symbiodinium microadriaticum</name>
    <name type="common">Dinoflagellate</name>
    <name type="synonym">Zooxanthella microadriatica</name>
    <dbReference type="NCBI Taxonomy" id="2951"/>
    <lineage>
        <taxon>Eukaryota</taxon>
        <taxon>Sar</taxon>
        <taxon>Alveolata</taxon>
        <taxon>Dinophyceae</taxon>
        <taxon>Suessiales</taxon>
        <taxon>Symbiodiniaceae</taxon>
        <taxon>Symbiodinium</taxon>
    </lineage>
</organism>
<dbReference type="Proteomes" id="UP000186817">
    <property type="component" value="Unassembled WGS sequence"/>
</dbReference>
<sequence>MVRAYLPEEDFKAMPYWQQWDEVVPPMVVKMIFEVGGLPALPATMMHLVWNLLQMGLWYATARAFPSPDGFYFGFLRNALMGHFLFEFLSWTGTYSGPLMGNINPPFPWTRMRFIRGTIKEPFFQFLGYKRTWLGADDLQYQMLDDNIDEGTFWKGQKGHSCMPGWLKRRWFDVQGTHVSMDIRGMWPSDVQARAEGVEGWVVVVSEI</sequence>
<name>A0A1Q9CUR0_SYMMI</name>
<dbReference type="AlphaFoldDB" id="A0A1Q9CUR0"/>
<comment type="caution">
    <text evidence="1">The sequence shown here is derived from an EMBL/GenBank/DDBJ whole genome shotgun (WGS) entry which is preliminary data.</text>
</comment>
<evidence type="ECO:0000313" key="1">
    <source>
        <dbReference type="EMBL" id="OLP86663.1"/>
    </source>
</evidence>
<dbReference type="OrthoDB" id="416870at2759"/>
<accession>A0A1Q9CUR0</accession>
<protein>
    <submittedName>
        <fullName evidence="1">Uncharacterized protein</fullName>
    </submittedName>
</protein>
<gene>
    <name evidence="1" type="ORF">AK812_SmicGene32212</name>
</gene>
<evidence type="ECO:0000313" key="2">
    <source>
        <dbReference type="Proteomes" id="UP000186817"/>
    </source>
</evidence>
<reference evidence="1 2" key="1">
    <citation type="submission" date="2016-02" db="EMBL/GenBank/DDBJ databases">
        <title>Genome analysis of coral dinoflagellate symbionts highlights evolutionary adaptations to a symbiotic lifestyle.</title>
        <authorList>
            <person name="Aranda M."/>
            <person name="Li Y."/>
            <person name="Liew Y.J."/>
            <person name="Baumgarten S."/>
            <person name="Simakov O."/>
            <person name="Wilson M."/>
            <person name="Piel J."/>
            <person name="Ashoor H."/>
            <person name="Bougouffa S."/>
            <person name="Bajic V.B."/>
            <person name="Ryu T."/>
            <person name="Ravasi T."/>
            <person name="Bayer T."/>
            <person name="Micklem G."/>
            <person name="Kim H."/>
            <person name="Bhak J."/>
            <person name="Lajeunesse T.C."/>
            <person name="Voolstra C.R."/>
        </authorList>
    </citation>
    <scope>NUCLEOTIDE SEQUENCE [LARGE SCALE GENOMIC DNA]</scope>
    <source>
        <strain evidence="1 2">CCMP2467</strain>
    </source>
</reference>
<keyword evidence="2" id="KW-1185">Reference proteome</keyword>